<protein>
    <submittedName>
        <fullName evidence="6">AcrR family transcriptional regulator</fullName>
    </submittedName>
</protein>
<dbReference type="GO" id="GO:0003700">
    <property type="term" value="F:DNA-binding transcription factor activity"/>
    <property type="evidence" value="ECO:0007669"/>
    <property type="project" value="TreeGrafter"/>
</dbReference>
<name>A0A841ADV4_9MICO</name>
<dbReference type="InterPro" id="IPR036271">
    <property type="entry name" value="Tet_transcr_reg_TetR-rel_C_sf"/>
</dbReference>
<comment type="caution">
    <text evidence="6">The sequence shown here is derived from an EMBL/GenBank/DDBJ whole genome shotgun (WGS) entry which is preliminary data.</text>
</comment>
<feature type="DNA-binding region" description="H-T-H motif" evidence="4">
    <location>
        <begin position="30"/>
        <end position="49"/>
    </location>
</feature>
<dbReference type="SUPFAM" id="SSF46689">
    <property type="entry name" value="Homeodomain-like"/>
    <property type="match status" value="1"/>
</dbReference>
<dbReference type="InterPro" id="IPR050109">
    <property type="entry name" value="HTH-type_TetR-like_transc_reg"/>
</dbReference>
<dbReference type="PROSITE" id="PS50977">
    <property type="entry name" value="HTH_TETR_2"/>
    <property type="match status" value="1"/>
</dbReference>
<evidence type="ECO:0000256" key="3">
    <source>
        <dbReference type="ARBA" id="ARBA00023163"/>
    </source>
</evidence>
<sequence length="196" mass="22031">MPTTPRPDTRERILDAALRTLLRLGIAKTTMKDVSRAAGVSRASLYRYFADRETLVEATVRHHVLKVVAEEQPPPHLRPEASRRPFADRLVEGIVHDVSRGSADPLLSTDPRGASTSIGRPRLYAELNQQVWEPLLSEAQETGQLREDLAIEDVADWIVRLEIMFMSQSDGRPETADEVRRYLRLFVVPSLVPAGD</sequence>
<dbReference type="AlphaFoldDB" id="A0A841ADV4"/>
<gene>
    <name evidence="6" type="ORF">HNR70_002819</name>
</gene>
<keyword evidence="1" id="KW-0805">Transcription regulation</keyword>
<proteinExistence type="predicted"/>
<accession>A0A841ADV4</accession>
<evidence type="ECO:0000256" key="2">
    <source>
        <dbReference type="ARBA" id="ARBA00023125"/>
    </source>
</evidence>
<dbReference type="PRINTS" id="PR00455">
    <property type="entry name" value="HTHTETR"/>
</dbReference>
<keyword evidence="3" id="KW-0804">Transcription</keyword>
<dbReference type="SUPFAM" id="SSF48498">
    <property type="entry name" value="Tetracyclin repressor-like, C-terminal domain"/>
    <property type="match status" value="1"/>
</dbReference>
<dbReference type="PANTHER" id="PTHR30055:SF234">
    <property type="entry name" value="HTH-TYPE TRANSCRIPTIONAL REGULATOR BETI"/>
    <property type="match status" value="1"/>
</dbReference>
<dbReference type="EMBL" id="JACHLZ010000001">
    <property type="protein sequence ID" value="MBB5833006.1"/>
    <property type="molecule type" value="Genomic_DNA"/>
</dbReference>
<evidence type="ECO:0000313" key="6">
    <source>
        <dbReference type="EMBL" id="MBB5833006.1"/>
    </source>
</evidence>
<dbReference type="Pfam" id="PF00440">
    <property type="entry name" value="TetR_N"/>
    <property type="match status" value="1"/>
</dbReference>
<dbReference type="GO" id="GO:0000976">
    <property type="term" value="F:transcription cis-regulatory region binding"/>
    <property type="evidence" value="ECO:0007669"/>
    <property type="project" value="TreeGrafter"/>
</dbReference>
<reference evidence="6 7" key="1">
    <citation type="submission" date="2020-08" db="EMBL/GenBank/DDBJ databases">
        <title>Sequencing the genomes of 1000 actinobacteria strains.</title>
        <authorList>
            <person name="Klenk H.-P."/>
        </authorList>
    </citation>
    <scope>NUCLEOTIDE SEQUENCE [LARGE SCALE GENOMIC DNA]</scope>
    <source>
        <strain evidence="6 7">DSM 28796</strain>
    </source>
</reference>
<dbReference type="InterPro" id="IPR009057">
    <property type="entry name" value="Homeodomain-like_sf"/>
</dbReference>
<dbReference type="RefSeq" id="WP_184326232.1">
    <property type="nucleotide sequence ID" value="NZ_JACHLZ010000001.1"/>
</dbReference>
<evidence type="ECO:0000256" key="1">
    <source>
        <dbReference type="ARBA" id="ARBA00023015"/>
    </source>
</evidence>
<dbReference type="PANTHER" id="PTHR30055">
    <property type="entry name" value="HTH-TYPE TRANSCRIPTIONAL REGULATOR RUTR"/>
    <property type="match status" value="1"/>
</dbReference>
<dbReference type="InterPro" id="IPR001647">
    <property type="entry name" value="HTH_TetR"/>
</dbReference>
<evidence type="ECO:0000259" key="5">
    <source>
        <dbReference type="PROSITE" id="PS50977"/>
    </source>
</evidence>
<organism evidence="6 7">
    <name type="scientific">Brachybacterium aquaticum</name>
    <dbReference type="NCBI Taxonomy" id="1432564"/>
    <lineage>
        <taxon>Bacteria</taxon>
        <taxon>Bacillati</taxon>
        <taxon>Actinomycetota</taxon>
        <taxon>Actinomycetes</taxon>
        <taxon>Micrococcales</taxon>
        <taxon>Dermabacteraceae</taxon>
        <taxon>Brachybacterium</taxon>
    </lineage>
</organism>
<evidence type="ECO:0000313" key="7">
    <source>
        <dbReference type="Proteomes" id="UP000588158"/>
    </source>
</evidence>
<dbReference type="Gene3D" id="1.10.357.10">
    <property type="entry name" value="Tetracycline Repressor, domain 2"/>
    <property type="match status" value="1"/>
</dbReference>
<keyword evidence="2 4" id="KW-0238">DNA-binding</keyword>
<keyword evidence="7" id="KW-1185">Reference proteome</keyword>
<dbReference type="Proteomes" id="UP000588158">
    <property type="component" value="Unassembled WGS sequence"/>
</dbReference>
<evidence type="ECO:0000256" key="4">
    <source>
        <dbReference type="PROSITE-ProRule" id="PRU00335"/>
    </source>
</evidence>
<feature type="domain" description="HTH tetR-type" evidence="5">
    <location>
        <begin position="7"/>
        <end position="67"/>
    </location>
</feature>